<dbReference type="AlphaFoldDB" id="U4QMN1"/>
<organism evidence="1 3">
    <name type="scientific">Lactobacillus helveticus CIRM-BIA 953</name>
    <dbReference type="NCBI Taxonomy" id="1226335"/>
    <lineage>
        <taxon>Bacteria</taxon>
        <taxon>Bacillati</taxon>
        <taxon>Bacillota</taxon>
        <taxon>Bacilli</taxon>
        <taxon>Lactobacillales</taxon>
        <taxon>Lactobacillaceae</taxon>
        <taxon>Lactobacillus</taxon>
    </lineage>
</organism>
<reference evidence="1 3" key="1">
    <citation type="submission" date="2013-09" db="EMBL/GenBank/DDBJ databases">
        <title>Draft Genome Sequence of five Lactobacillus helveticus strains CIRM-BIA 101T, 103, 104, 951 and 953 isolated from milk product.</title>
        <authorList>
            <person name="Valence F."/>
            <person name="Chuat V."/>
            <person name="Ma L."/>
            <person name="Creno S."/>
            <person name="Falentin H."/>
            <person name="Lortal S."/>
            <person name="Bizet C."/>
            <person name="Clermont D."/>
            <person name="Loux V."/>
            <person name="Bouchier C."/>
            <person name="Cousin S."/>
        </authorList>
    </citation>
    <scope>NUCLEOTIDE SEQUENCE [LARGE SCALE GENOMIC DNA]</scope>
    <source>
        <strain evidence="1 3">CIRM-BIA 953</strain>
    </source>
</reference>
<dbReference type="Proteomes" id="UP000017243">
    <property type="component" value="Unassembled WGS sequence"/>
</dbReference>
<sequence>MTTSNKEHKTMEVTIDAYTYDKLKDYCDRLNKPISAIATKAIKKYIDASD</sequence>
<protein>
    <submittedName>
        <fullName evidence="1">Uncharacterized protein</fullName>
    </submittedName>
</protein>
<gene>
    <name evidence="1" type="ORF">LHCIRMBIA953_02533</name>
    <name evidence="2" type="ORF">LHCIRMBIA953_02617</name>
</gene>
<name>U4QMN1_LACHE</name>
<evidence type="ECO:0000313" key="3">
    <source>
        <dbReference type="Proteomes" id="UP000017243"/>
    </source>
</evidence>
<evidence type="ECO:0000313" key="1">
    <source>
        <dbReference type="EMBL" id="CDI43264.1"/>
    </source>
</evidence>
<dbReference type="EMBL" id="CBUH010000169">
    <property type="protein sequence ID" value="CDI43346.1"/>
    <property type="molecule type" value="Genomic_DNA"/>
</dbReference>
<proteinExistence type="predicted"/>
<dbReference type="EMBL" id="CBUH010000169">
    <property type="protein sequence ID" value="CDI43264.1"/>
    <property type="molecule type" value="Genomic_DNA"/>
</dbReference>
<evidence type="ECO:0000313" key="2">
    <source>
        <dbReference type="EMBL" id="CDI43346.1"/>
    </source>
</evidence>
<comment type="caution">
    <text evidence="1">The sequence shown here is derived from an EMBL/GenBank/DDBJ whole genome shotgun (WGS) entry which is preliminary data.</text>
</comment>
<accession>U4QMN1</accession>